<evidence type="ECO:0000256" key="4">
    <source>
        <dbReference type="ARBA" id="ARBA00023136"/>
    </source>
</evidence>
<evidence type="ECO:0000256" key="5">
    <source>
        <dbReference type="SAM" id="Phobius"/>
    </source>
</evidence>
<comment type="caution">
    <text evidence="7">The sequence shown here is derived from an EMBL/GenBank/DDBJ whole genome shotgun (WGS) entry which is preliminary data.</text>
</comment>
<keyword evidence="8" id="KW-1185">Reference proteome</keyword>
<feature type="transmembrane region" description="Helical" evidence="5">
    <location>
        <begin position="356"/>
        <end position="379"/>
    </location>
</feature>
<protein>
    <submittedName>
        <fullName evidence="7">Transporter</fullName>
    </submittedName>
</protein>
<evidence type="ECO:0000256" key="1">
    <source>
        <dbReference type="ARBA" id="ARBA00004141"/>
    </source>
</evidence>
<keyword evidence="2 5" id="KW-0812">Transmembrane</keyword>
<name>A0ABQ0MWB3_9GAMM</name>
<keyword evidence="4 5" id="KW-0472">Membrane</keyword>
<evidence type="ECO:0000256" key="3">
    <source>
        <dbReference type="ARBA" id="ARBA00022989"/>
    </source>
</evidence>
<evidence type="ECO:0000313" key="7">
    <source>
        <dbReference type="EMBL" id="GAW96643.1"/>
    </source>
</evidence>
<evidence type="ECO:0000256" key="2">
    <source>
        <dbReference type="ARBA" id="ARBA00022692"/>
    </source>
</evidence>
<organism evidence="7 8">
    <name type="scientific">Colwellia marinimaniae</name>
    <dbReference type="NCBI Taxonomy" id="1513592"/>
    <lineage>
        <taxon>Bacteria</taxon>
        <taxon>Pseudomonadati</taxon>
        <taxon>Pseudomonadota</taxon>
        <taxon>Gammaproteobacteria</taxon>
        <taxon>Alteromonadales</taxon>
        <taxon>Colwelliaceae</taxon>
        <taxon>Colwellia</taxon>
    </lineage>
</organism>
<feature type="transmembrane region" description="Helical" evidence="5">
    <location>
        <begin position="271"/>
        <end position="295"/>
    </location>
</feature>
<feature type="transmembrane region" description="Helical" evidence="5">
    <location>
        <begin position="224"/>
        <end position="251"/>
    </location>
</feature>
<sequence length="391" mass="43342">MNASIRQFNALLIKEFKEAYRDKRALMVALSMAFFVPVLMVIVVNILIAKNVDNPAIYVHFTGTEYAPKLIKSLQDKNILAFADVPNEDKRQWQQQSIELIIPEHYSERMAQGKVIDIILRADFTEQSLAPPLRRIDGVIQKHSLEIGYKRLLVRGIDTKLLQPIALQIQDTALPSSNAMMISIMLGISLLLVAFMSGLSIAIDSSAGERERNILEMLLCQPVSTLKIVLAKMTCVSSVSVLSIAIMLSLTSFATNFIDLSKLGMSFNIDLATFSVLMLLLIPICFFAAILQLFFAFQAKSFKEAQATVSMLIVVPTTIPYAMMFMDSKPAWLNYAPIAGHSLLMEDIFKGLPIDWFAFAATTAITVALIAALVVILSVRLKSEKVVMALS</sequence>
<dbReference type="InterPro" id="IPR013525">
    <property type="entry name" value="ABC2_TM"/>
</dbReference>
<feature type="transmembrane region" description="Helical" evidence="5">
    <location>
        <begin position="25"/>
        <end position="48"/>
    </location>
</feature>
<dbReference type="PANTHER" id="PTHR43471:SF3">
    <property type="entry name" value="ABC TRANSPORTER PERMEASE PROTEIN NATB"/>
    <property type="match status" value="1"/>
</dbReference>
<dbReference type="EMBL" id="BDQM01000017">
    <property type="protein sequence ID" value="GAW96643.1"/>
    <property type="molecule type" value="Genomic_DNA"/>
</dbReference>
<dbReference type="RefSeq" id="WP_057179662.1">
    <property type="nucleotide sequence ID" value="NZ_BDQM01000017.1"/>
</dbReference>
<dbReference type="Pfam" id="PF12698">
    <property type="entry name" value="ABC2_membrane_3"/>
    <property type="match status" value="1"/>
</dbReference>
<evidence type="ECO:0000313" key="8">
    <source>
        <dbReference type="Proteomes" id="UP000197068"/>
    </source>
</evidence>
<gene>
    <name evidence="7" type="primary">natB</name>
    <name evidence="7" type="ORF">MTCD1_02262</name>
</gene>
<keyword evidence="3 5" id="KW-1133">Transmembrane helix</keyword>
<feature type="transmembrane region" description="Helical" evidence="5">
    <location>
        <begin position="307"/>
        <end position="326"/>
    </location>
</feature>
<dbReference type="Proteomes" id="UP000197068">
    <property type="component" value="Unassembled WGS sequence"/>
</dbReference>
<evidence type="ECO:0000259" key="6">
    <source>
        <dbReference type="Pfam" id="PF12698"/>
    </source>
</evidence>
<dbReference type="PANTHER" id="PTHR43471">
    <property type="entry name" value="ABC TRANSPORTER PERMEASE"/>
    <property type="match status" value="1"/>
</dbReference>
<feature type="transmembrane region" description="Helical" evidence="5">
    <location>
        <begin position="180"/>
        <end position="203"/>
    </location>
</feature>
<feature type="domain" description="ABC-2 type transporter transmembrane" evidence="6">
    <location>
        <begin position="30"/>
        <end position="378"/>
    </location>
</feature>
<reference evidence="7 8" key="1">
    <citation type="submission" date="2017-06" db="EMBL/GenBank/DDBJ databases">
        <title>Whole Genome Sequences of Colwellia marinimaniae MTCD1.</title>
        <authorList>
            <person name="Kusumoto H."/>
            <person name="Inoue M."/>
            <person name="Tanikawa K."/>
            <person name="Maeji H."/>
            <person name="Cameron J.H."/>
            <person name="Bartlett D.H."/>
        </authorList>
    </citation>
    <scope>NUCLEOTIDE SEQUENCE [LARGE SCALE GENOMIC DNA]</scope>
    <source>
        <strain evidence="7 8">MTCD1</strain>
    </source>
</reference>
<comment type="subcellular location">
    <subcellularLocation>
        <location evidence="1">Membrane</location>
        <topology evidence="1">Multi-pass membrane protein</topology>
    </subcellularLocation>
</comment>
<proteinExistence type="predicted"/>
<accession>A0ABQ0MWB3</accession>